<reference evidence="1 2" key="1">
    <citation type="submission" date="2008-04" db="EMBL/GenBank/DDBJ databases">
        <title>Complete sequence of chromosome of Natranaerobius thermophilus JW/NM-WN-LF.</title>
        <authorList>
            <consortium name="US DOE Joint Genome Institute"/>
            <person name="Copeland A."/>
            <person name="Lucas S."/>
            <person name="Lapidus A."/>
            <person name="Glavina del Rio T."/>
            <person name="Dalin E."/>
            <person name="Tice H."/>
            <person name="Bruce D."/>
            <person name="Goodwin L."/>
            <person name="Pitluck S."/>
            <person name="Chertkov O."/>
            <person name="Brettin T."/>
            <person name="Detter J.C."/>
            <person name="Han C."/>
            <person name="Kuske C.R."/>
            <person name="Schmutz J."/>
            <person name="Larimer F."/>
            <person name="Land M."/>
            <person name="Hauser L."/>
            <person name="Kyrpides N."/>
            <person name="Lykidis A."/>
            <person name="Mesbah N.M."/>
            <person name="Wiegel J."/>
        </authorList>
    </citation>
    <scope>NUCLEOTIDE SEQUENCE [LARGE SCALE GENOMIC DNA]</scope>
    <source>
        <strain evidence="2">ATCC BAA-1301 / DSM 18059 / JW/NM-WN-LF</strain>
    </source>
</reference>
<gene>
    <name evidence="1" type="ordered locus">Nther_1033</name>
</gene>
<sequence length="43" mass="5389">MYEIIYFEEYNESPVVNFILKQYAKEQAKYYEKLIFLKNLDFL</sequence>
<dbReference type="HOGENOM" id="CLU_3236417_0_0_9"/>
<keyword evidence="2" id="KW-1185">Reference proteome</keyword>
<dbReference type="InParanoid" id="B2A0Z4"/>
<dbReference type="EMBL" id="CP001034">
    <property type="protein sequence ID" value="ACB84617.1"/>
    <property type="molecule type" value="Genomic_DNA"/>
</dbReference>
<proteinExistence type="predicted"/>
<dbReference type="Proteomes" id="UP000001683">
    <property type="component" value="Chromosome"/>
</dbReference>
<dbReference type="KEGG" id="nth:Nther_1033"/>
<name>B2A0Z4_NATTJ</name>
<dbReference type="AlphaFoldDB" id="B2A0Z4"/>
<organism evidence="1 2">
    <name type="scientific">Natranaerobius thermophilus (strain ATCC BAA-1301 / DSM 18059 / JW/NM-WN-LF)</name>
    <dbReference type="NCBI Taxonomy" id="457570"/>
    <lineage>
        <taxon>Bacteria</taxon>
        <taxon>Bacillati</taxon>
        <taxon>Bacillota</taxon>
        <taxon>Clostridia</taxon>
        <taxon>Natranaerobiales</taxon>
        <taxon>Natranaerobiaceae</taxon>
        <taxon>Natranaerobius</taxon>
    </lineage>
</organism>
<evidence type="ECO:0000313" key="1">
    <source>
        <dbReference type="EMBL" id="ACB84617.1"/>
    </source>
</evidence>
<dbReference type="STRING" id="457570.Nther_1033"/>
<dbReference type="RefSeq" id="WP_012447494.1">
    <property type="nucleotide sequence ID" value="NC_010718.1"/>
</dbReference>
<evidence type="ECO:0000313" key="2">
    <source>
        <dbReference type="Proteomes" id="UP000001683"/>
    </source>
</evidence>
<accession>B2A0Z4</accession>
<protein>
    <submittedName>
        <fullName evidence="1">Uncharacterized protein</fullName>
    </submittedName>
</protein>
<reference evidence="1 2" key="2">
    <citation type="journal article" date="2011" name="J. Bacteriol.">
        <title>Complete genome sequence of the anaerobic, halophilic alkalithermophile Natranaerobius thermophilus JW/NM-WN-LF.</title>
        <authorList>
            <person name="Zhao B."/>
            <person name="Mesbah N.M."/>
            <person name="Dalin E."/>
            <person name="Goodwin L."/>
            <person name="Nolan M."/>
            <person name="Pitluck S."/>
            <person name="Chertkov O."/>
            <person name="Brettin T.S."/>
            <person name="Han J."/>
            <person name="Larimer F.W."/>
            <person name="Land M.L."/>
            <person name="Hauser L."/>
            <person name="Kyrpides N."/>
            <person name="Wiegel J."/>
        </authorList>
    </citation>
    <scope>NUCLEOTIDE SEQUENCE [LARGE SCALE GENOMIC DNA]</scope>
    <source>
        <strain evidence="2">ATCC BAA-1301 / DSM 18059 / JW/NM-WN-LF</strain>
    </source>
</reference>